<name>A0A811MF80_9POAL</name>
<proteinExistence type="predicted"/>
<feature type="domain" description="C3H1-type" evidence="7">
    <location>
        <begin position="1348"/>
        <end position="1376"/>
    </location>
</feature>
<accession>A0A811MF80</accession>
<feature type="compositionally biased region" description="Acidic residues" evidence="6">
    <location>
        <begin position="776"/>
        <end position="787"/>
    </location>
</feature>
<dbReference type="PANTHER" id="PTHR12506">
    <property type="entry name" value="PROTEIN PHOSPHATASE RELATED"/>
    <property type="match status" value="1"/>
</dbReference>
<feature type="region of interest" description="Disordered" evidence="6">
    <location>
        <begin position="747"/>
        <end position="787"/>
    </location>
</feature>
<feature type="compositionally biased region" description="Low complexity" evidence="6">
    <location>
        <begin position="73"/>
        <end position="102"/>
    </location>
</feature>
<feature type="region of interest" description="Disordered" evidence="6">
    <location>
        <begin position="59"/>
        <end position="140"/>
    </location>
</feature>
<feature type="zinc finger region" description="C3H1-type" evidence="5">
    <location>
        <begin position="1520"/>
        <end position="1548"/>
    </location>
</feature>
<dbReference type="Pfam" id="PF00642">
    <property type="entry name" value="zf-CCCH"/>
    <property type="match status" value="6"/>
</dbReference>
<feature type="zinc finger region" description="C3H1-type" evidence="5">
    <location>
        <begin position="1160"/>
        <end position="1188"/>
    </location>
</feature>
<feature type="region of interest" description="Disordered" evidence="6">
    <location>
        <begin position="1260"/>
        <end position="1285"/>
    </location>
</feature>
<reference evidence="8" key="1">
    <citation type="submission" date="2020-10" db="EMBL/GenBank/DDBJ databases">
        <authorList>
            <person name="Han B."/>
            <person name="Lu T."/>
            <person name="Zhao Q."/>
            <person name="Huang X."/>
            <person name="Zhao Y."/>
        </authorList>
    </citation>
    <scope>NUCLEOTIDE SEQUENCE</scope>
</reference>
<evidence type="ECO:0000313" key="8">
    <source>
        <dbReference type="EMBL" id="CAD6206214.1"/>
    </source>
</evidence>
<feature type="region of interest" description="Disordered" evidence="6">
    <location>
        <begin position="1"/>
        <end position="44"/>
    </location>
</feature>
<feature type="domain" description="C3H1-type" evidence="7">
    <location>
        <begin position="1488"/>
        <end position="1516"/>
    </location>
</feature>
<feature type="zinc finger region" description="C3H1-type" evidence="5">
    <location>
        <begin position="1348"/>
        <end position="1376"/>
    </location>
</feature>
<dbReference type="SMART" id="SM00356">
    <property type="entry name" value="ZnF_C3H1"/>
    <property type="match status" value="6"/>
</dbReference>
<feature type="domain" description="C3H1-type" evidence="7">
    <location>
        <begin position="1219"/>
        <end position="1247"/>
    </location>
</feature>
<feature type="compositionally biased region" description="Basic and acidic residues" evidence="6">
    <location>
        <begin position="996"/>
        <end position="1023"/>
    </location>
</feature>
<feature type="region of interest" description="Disordered" evidence="6">
    <location>
        <begin position="862"/>
        <end position="935"/>
    </location>
</feature>
<dbReference type="PROSITE" id="PS50103">
    <property type="entry name" value="ZF_C3H1"/>
    <property type="match status" value="6"/>
</dbReference>
<feature type="domain" description="C3H1-type" evidence="7">
    <location>
        <begin position="1520"/>
        <end position="1548"/>
    </location>
</feature>
<dbReference type="EMBL" id="CAJGYO010000001">
    <property type="protein sequence ID" value="CAD6206214.1"/>
    <property type="molecule type" value="Genomic_DNA"/>
</dbReference>
<dbReference type="SUPFAM" id="SSF90229">
    <property type="entry name" value="CCCH zinc finger"/>
    <property type="match status" value="4"/>
</dbReference>
<evidence type="ECO:0000256" key="4">
    <source>
        <dbReference type="ARBA" id="ARBA00023125"/>
    </source>
</evidence>
<feature type="zinc finger region" description="C3H1-type" evidence="5">
    <location>
        <begin position="1419"/>
        <end position="1447"/>
    </location>
</feature>
<feature type="zinc finger region" description="C3H1-type" evidence="5">
    <location>
        <begin position="1488"/>
        <end position="1516"/>
    </location>
</feature>
<feature type="compositionally biased region" description="Acidic residues" evidence="6">
    <location>
        <begin position="1"/>
        <end position="10"/>
    </location>
</feature>
<dbReference type="GO" id="GO:0008270">
    <property type="term" value="F:zinc ion binding"/>
    <property type="evidence" value="ECO:0007669"/>
    <property type="project" value="UniProtKB-KW"/>
</dbReference>
<feature type="compositionally biased region" description="Basic and acidic residues" evidence="6">
    <location>
        <begin position="1380"/>
        <end position="1407"/>
    </location>
</feature>
<feature type="zinc finger region" description="C3H1-type" evidence="5">
    <location>
        <begin position="1219"/>
        <end position="1247"/>
    </location>
</feature>
<keyword evidence="2 5" id="KW-0863">Zinc-finger</keyword>
<gene>
    <name evidence="8" type="ORF">NCGR_LOCUS3951</name>
</gene>
<organism evidence="8 9">
    <name type="scientific">Miscanthus lutarioriparius</name>
    <dbReference type="NCBI Taxonomy" id="422564"/>
    <lineage>
        <taxon>Eukaryota</taxon>
        <taxon>Viridiplantae</taxon>
        <taxon>Streptophyta</taxon>
        <taxon>Embryophyta</taxon>
        <taxon>Tracheophyta</taxon>
        <taxon>Spermatophyta</taxon>
        <taxon>Magnoliopsida</taxon>
        <taxon>Liliopsida</taxon>
        <taxon>Poales</taxon>
        <taxon>Poaceae</taxon>
        <taxon>PACMAD clade</taxon>
        <taxon>Panicoideae</taxon>
        <taxon>Andropogonodae</taxon>
        <taxon>Andropogoneae</taxon>
        <taxon>Saccharinae</taxon>
        <taxon>Miscanthus</taxon>
    </lineage>
</organism>
<feature type="compositionally biased region" description="Basic and acidic residues" evidence="6">
    <location>
        <begin position="642"/>
        <end position="662"/>
    </location>
</feature>
<keyword evidence="4" id="KW-0238">DNA-binding</keyword>
<keyword evidence="9" id="KW-1185">Reference proteome</keyword>
<dbReference type="InterPro" id="IPR050974">
    <property type="entry name" value="Plant_ZF_CCCH"/>
</dbReference>
<feature type="compositionally biased region" description="Acidic residues" evidence="6">
    <location>
        <begin position="918"/>
        <end position="930"/>
    </location>
</feature>
<feature type="compositionally biased region" description="Basic and acidic residues" evidence="6">
    <location>
        <begin position="747"/>
        <end position="775"/>
    </location>
</feature>
<feature type="region of interest" description="Disordered" evidence="6">
    <location>
        <begin position="976"/>
        <end position="1035"/>
    </location>
</feature>
<dbReference type="GO" id="GO:0003729">
    <property type="term" value="F:mRNA binding"/>
    <property type="evidence" value="ECO:0007669"/>
    <property type="project" value="UniProtKB-ARBA"/>
</dbReference>
<dbReference type="PANTHER" id="PTHR12506:SF20">
    <property type="entry name" value="ZINC FINGER CCCH DOMAIN-CONTAINING PROTEIN 67"/>
    <property type="match status" value="1"/>
</dbReference>
<sequence>MAGVEDEDEFKDALAAADPPPCSPKPTANSKSKPATGGGGLGRRLFASIPLPATLSAAIGRFSSPKPPASNVGLGLLLDAGAGPAPSADGPPASDAASGGSSFHMPSLAALQRQHGDDQVAGRGAGVEEEELGLVPAEEGWNTAEDCREKEGLAVDGRSANRNCFPTRGQVEEGEQCPGDELGAAVVQDQEVVVEQQGATEDFAAVVEDESNYSAVEQCAGDEIRAVKASNAVRVIKQECAGGILDAAEDGVSVGLQEEANAVVEEQGVDVISVQDQHEVVEQCAGDKLTTTTDGNAAQDQEVVVEQEGATEWYTALEAVEQCSDDGSKAGKDGDIVEEEKGVEEEGAVGLLLDAAKDGAPVESQEDDDLVVAEQNEDVVSLQDQHKVVEQSTSDQLRTATDDNGVQDQEVVELEGETECYTAVEAVEQCCYDGSKTVKDDDIVEEEKGVEEDAVGVLLDAAKDGAPVESQEDDDLVVAEQNEDVVSLQDQHKVVEQSTGDQLRTAIQDQEVVELEGETECYTAVEAVEQCTNHGSTAAKDGNVVEEKEKAVEQEVSVGVLDAAKDCVTVEPQEENVVVAEHGEDGISVQDQHKVVEQCTSGRPRTTMDDNASEGQGVVKQEGAIFDMDATTDDIAVEDQEKEMKESDGDESRATRDENSVEVKDKVVDQEDVVDEYGVTKDGSGAELLENNVVAVEQGEDGISLSDEDNMVELYTSDQLRSTLDDHAAENQKAVGQEGDIVERVVTTDRIAGEDQEKEVEQSAGDESRSTKDENGLEDNENVDPEDVINIQGVINDDSCVEAQEEGVVVAEQGGDAMSVGDEGNAVEQCTNDQLSATMEDNAAEFQELVEQEGVTFEKGMTAGGITVEDQDKEAEQSAGDESSVTEGENAVEDNKKVDQEDAINRQGTAKEDSGVEPQEENVVDPDQGVDDLSVLDEGNVVVQCTSDQLRTTMEDNAAELLEVVEQEGAIVEKGVASDGITVEDQDKEMEQSAGDELRATDGENSVEDKKVHQEDAIDKQGAAKDGSGVESQEENMVVPDQGMDGLSVLDEGNVEPQCTSDQLRTTTDNNNAAVDPEVVEQGVGSTLGAAKVGIAVEESREEDIMVAEQVEDGVFVQDQDEAVEQRTSDQLRTITDDNAVEDQEVHREKIGLSEGYPQRPGKQNCRFYMSTGSCSYGSSCHFNHPRLKAKLEVSSFPSEQRNHEVEFLELNRVGLPIREGARKCTYYMRNGTCGYGKKCCYNHPEQVLDVQLHTATGWDDTNLQSSPHSKKSPEHGTMDDISSGSEILPPNILRMLLPPQNVPPCTEEKEMRIKKDPDWASATDDSDGCCSADSSDGPLCKQEHGNYPERPVCPFLLRFGNCRFGSSCQYYHPKDKFPSTYHPKDKFQSRYHPKEKSSRYHPKKEPSLSGELMVYPDRPGEPECPFYVKTGSCKFGANCKFHHPKDITPSMQGPASPKRSVAANEHNPAARTTLKDQMYQQQKYPERPGQPDCRYYMQFGKCKFESACIFNHPKELSSGWHPAECPFYMKTGTCQFGSACEFYHPKDRCPSRGGVIDGTDYGHDFATKSQNVLQHQIPSSKRSSSKELGTAFPV</sequence>
<evidence type="ECO:0000256" key="2">
    <source>
        <dbReference type="ARBA" id="ARBA00022771"/>
    </source>
</evidence>
<evidence type="ECO:0000256" key="6">
    <source>
        <dbReference type="SAM" id="MobiDB-lite"/>
    </source>
</evidence>
<feature type="region of interest" description="Disordered" evidence="6">
    <location>
        <begin position="1576"/>
        <end position="1595"/>
    </location>
</feature>
<keyword evidence="3 5" id="KW-0862">Zinc</keyword>
<feature type="region of interest" description="Disordered" evidence="6">
    <location>
        <begin position="640"/>
        <end position="662"/>
    </location>
</feature>
<evidence type="ECO:0000313" key="9">
    <source>
        <dbReference type="Proteomes" id="UP000604825"/>
    </source>
</evidence>
<evidence type="ECO:0000256" key="3">
    <source>
        <dbReference type="ARBA" id="ARBA00022833"/>
    </source>
</evidence>
<evidence type="ECO:0000259" key="7">
    <source>
        <dbReference type="PROSITE" id="PS50103"/>
    </source>
</evidence>
<comment type="caution">
    <text evidence="8">The sequence shown here is derived from an EMBL/GenBank/DDBJ whole genome shotgun (WGS) entry which is preliminary data.</text>
</comment>
<evidence type="ECO:0000256" key="5">
    <source>
        <dbReference type="PROSITE-ProRule" id="PRU00723"/>
    </source>
</evidence>
<dbReference type="OrthoDB" id="1914176at2759"/>
<dbReference type="InterPro" id="IPR036855">
    <property type="entry name" value="Znf_CCCH_sf"/>
</dbReference>
<protein>
    <recommendedName>
        <fullName evidence="7">C3H1-type domain-containing protein</fullName>
    </recommendedName>
</protein>
<feature type="domain" description="C3H1-type" evidence="7">
    <location>
        <begin position="1419"/>
        <end position="1447"/>
    </location>
</feature>
<feature type="domain" description="C3H1-type" evidence="7">
    <location>
        <begin position="1160"/>
        <end position="1188"/>
    </location>
</feature>
<dbReference type="Gene3D" id="4.10.1000.10">
    <property type="entry name" value="Zinc finger, CCCH-type"/>
    <property type="match status" value="3"/>
</dbReference>
<dbReference type="Proteomes" id="UP000604825">
    <property type="component" value="Unassembled WGS sequence"/>
</dbReference>
<feature type="compositionally biased region" description="Basic and acidic residues" evidence="6">
    <location>
        <begin position="893"/>
        <end position="914"/>
    </location>
</feature>
<keyword evidence="1 5" id="KW-0479">Metal-binding</keyword>
<feature type="region of interest" description="Disordered" evidence="6">
    <location>
        <begin position="382"/>
        <end position="407"/>
    </location>
</feature>
<evidence type="ECO:0000256" key="1">
    <source>
        <dbReference type="ARBA" id="ARBA00022723"/>
    </source>
</evidence>
<dbReference type="GO" id="GO:0003677">
    <property type="term" value="F:DNA binding"/>
    <property type="evidence" value="ECO:0007669"/>
    <property type="project" value="UniProtKB-KW"/>
</dbReference>
<feature type="compositionally biased region" description="Polar residues" evidence="6">
    <location>
        <begin position="390"/>
        <end position="407"/>
    </location>
</feature>
<dbReference type="InterPro" id="IPR000571">
    <property type="entry name" value="Znf_CCCH"/>
</dbReference>
<feature type="region of interest" description="Disordered" evidence="6">
    <location>
        <begin position="1380"/>
        <end position="1411"/>
    </location>
</feature>